<sequence>MGCKLDLYCSKSLRPVCISCNFSIYFPSISTLHSPWKYEPPAVDTMPLSTLQGLLLSLLLLANVAIAGRYSFIIKEVRVEEVRDVNEDDLLLAIASTTGNNTIKSSWLVGEVHAGDIVKPNDTVEFTQEIDVPATASNLSVAIGGLNTDDADEQLAFSFVEGIVAIAGAIPGPQALPAKLLSIVLGATGNFLNCTGPVIIGNAVYTSDQLNDLEQNQEVCETKSFGYEVPFACSPTLENSSYTVDYCLERLDAKSAAATSSPGLVLLFTSFAVAIIYSGL</sequence>
<feature type="transmembrane region" description="Helical" evidence="1">
    <location>
        <begin position="256"/>
        <end position="277"/>
    </location>
</feature>
<dbReference type="EMBL" id="KV441484">
    <property type="protein sequence ID" value="OAG18142.1"/>
    <property type="molecule type" value="Genomic_DNA"/>
</dbReference>
<dbReference type="KEGG" id="aalt:CC77DRAFT_1063479"/>
<reference evidence="2 3" key="1">
    <citation type="submission" date="2016-05" db="EMBL/GenBank/DDBJ databases">
        <title>Comparative analysis of secretome profiles of manganese(II)-oxidizing ascomycete fungi.</title>
        <authorList>
            <consortium name="DOE Joint Genome Institute"/>
            <person name="Zeiner C.A."/>
            <person name="Purvine S.O."/>
            <person name="Zink E.M."/>
            <person name="Wu S."/>
            <person name="Pasa-Tolic L."/>
            <person name="Chaput D.L."/>
            <person name="Haridas S."/>
            <person name="Grigoriev I.V."/>
            <person name="Santelli C.M."/>
            <person name="Hansel C.M."/>
        </authorList>
    </citation>
    <scope>NUCLEOTIDE SEQUENCE [LARGE SCALE GENOMIC DNA]</scope>
    <source>
        <strain evidence="2 3">SRC1lrK2f</strain>
    </source>
</reference>
<gene>
    <name evidence="2" type="ORF">CC77DRAFT_1063479</name>
</gene>
<keyword evidence="1" id="KW-0472">Membrane</keyword>
<dbReference type="Proteomes" id="UP000077248">
    <property type="component" value="Unassembled WGS sequence"/>
</dbReference>
<keyword evidence="3" id="KW-1185">Reference proteome</keyword>
<dbReference type="AlphaFoldDB" id="A0A177DGD2"/>
<dbReference type="GeneID" id="29114222"/>
<evidence type="ECO:0000313" key="3">
    <source>
        <dbReference type="Proteomes" id="UP000077248"/>
    </source>
</evidence>
<keyword evidence="1" id="KW-0812">Transmembrane</keyword>
<organism evidence="2 3">
    <name type="scientific">Alternaria alternata</name>
    <name type="common">Alternaria rot fungus</name>
    <name type="synonym">Torula alternata</name>
    <dbReference type="NCBI Taxonomy" id="5599"/>
    <lineage>
        <taxon>Eukaryota</taxon>
        <taxon>Fungi</taxon>
        <taxon>Dikarya</taxon>
        <taxon>Ascomycota</taxon>
        <taxon>Pezizomycotina</taxon>
        <taxon>Dothideomycetes</taxon>
        <taxon>Pleosporomycetidae</taxon>
        <taxon>Pleosporales</taxon>
        <taxon>Pleosporineae</taxon>
        <taxon>Pleosporaceae</taxon>
        <taxon>Alternaria</taxon>
        <taxon>Alternaria sect. Alternaria</taxon>
        <taxon>Alternaria alternata complex</taxon>
    </lineage>
</organism>
<evidence type="ECO:0000313" key="2">
    <source>
        <dbReference type="EMBL" id="OAG18142.1"/>
    </source>
</evidence>
<protein>
    <submittedName>
        <fullName evidence="2">Uncharacterized protein</fullName>
    </submittedName>
</protein>
<name>A0A177DGD2_ALTAL</name>
<feature type="transmembrane region" description="Helical" evidence="1">
    <location>
        <begin position="50"/>
        <end position="68"/>
    </location>
</feature>
<accession>A0A177DGD2</accession>
<proteinExistence type="predicted"/>
<evidence type="ECO:0000256" key="1">
    <source>
        <dbReference type="SAM" id="Phobius"/>
    </source>
</evidence>
<dbReference type="VEuPathDB" id="FungiDB:CC77DRAFT_1063479"/>
<dbReference type="RefSeq" id="XP_018383563.1">
    <property type="nucleotide sequence ID" value="XM_018528628.1"/>
</dbReference>
<keyword evidence="1" id="KW-1133">Transmembrane helix</keyword>